<evidence type="ECO:0008006" key="4">
    <source>
        <dbReference type="Google" id="ProtNLM"/>
    </source>
</evidence>
<dbReference type="EMBL" id="LUKF01000003">
    <property type="protein sequence ID" value="KYG69992.1"/>
    <property type="molecule type" value="Genomic_DNA"/>
</dbReference>
<accession>A0A150WUN2</accession>
<dbReference type="OrthoDB" id="5292802at2"/>
<organism evidence="2 3">
    <name type="scientific">Bdellovibrio bacteriovorus</name>
    <dbReference type="NCBI Taxonomy" id="959"/>
    <lineage>
        <taxon>Bacteria</taxon>
        <taxon>Pseudomonadati</taxon>
        <taxon>Bdellovibrionota</taxon>
        <taxon>Bdellovibrionia</taxon>
        <taxon>Bdellovibrionales</taxon>
        <taxon>Pseudobdellovibrionaceae</taxon>
        <taxon>Bdellovibrio</taxon>
    </lineage>
</organism>
<evidence type="ECO:0000313" key="2">
    <source>
        <dbReference type="EMBL" id="KYG69992.1"/>
    </source>
</evidence>
<dbReference type="RefSeq" id="WP_063242910.1">
    <property type="nucleotide sequence ID" value="NZ_LUKF01000003.1"/>
</dbReference>
<keyword evidence="1" id="KW-0732">Signal</keyword>
<name>A0A150WUN2_BDEBC</name>
<comment type="caution">
    <text evidence="2">The sequence shown here is derived from an EMBL/GenBank/DDBJ whole genome shotgun (WGS) entry which is preliminary data.</text>
</comment>
<evidence type="ECO:0000256" key="1">
    <source>
        <dbReference type="SAM" id="SignalP"/>
    </source>
</evidence>
<feature type="chain" id="PRO_5007573737" description="Lipoprotein" evidence="1">
    <location>
        <begin position="22"/>
        <end position="182"/>
    </location>
</feature>
<dbReference type="AlphaFoldDB" id="A0A150WUN2"/>
<protein>
    <recommendedName>
        <fullName evidence="4">Lipoprotein</fullName>
    </recommendedName>
</protein>
<dbReference type="PROSITE" id="PS51257">
    <property type="entry name" value="PROKAR_LIPOPROTEIN"/>
    <property type="match status" value="1"/>
</dbReference>
<feature type="signal peptide" evidence="1">
    <location>
        <begin position="1"/>
        <end position="21"/>
    </location>
</feature>
<reference evidence="2 3" key="1">
    <citation type="submission" date="2016-03" db="EMBL/GenBank/DDBJ databases">
        <authorList>
            <person name="Ploux O."/>
        </authorList>
    </citation>
    <scope>NUCLEOTIDE SEQUENCE [LARGE SCALE GENOMIC DNA]</scope>
    <source>
        <strain evidence="2 3">BER2</strain>
    </source>
</reference>
<sequence>MRSLILILPALILAACTTAPKKEVSTPPLAAEPVAEETTAIDYVAIQRHLQLERDRDSLGFSEKSFNTCDTGYGYSRSQNCHKEHLVVIHFRLLCRDSEGTISTVLSDADLQPLNGRSVRWNLKGIQGVTTTDSQGYGQIVTAAVPSQRTQRLKLAVGSQFLYMRANEIQKVITPQPWCDSY</sequence>
<gene>
    <name evidence="2" type="ORF">AZI85_14960</name>
</gene>
<evidence type="ECO:0000313" key="3">
    <source>
        <dbReference type="Proteomes" id="UP000075391"/>
    </source>
</evidence>
<dbReference type="Proteomes" id="UP000075391">
    <property type="component" value="Unassembled WGS sequence"/>
</dbReference>
<proteinExistence type="predicted"/>